<name>A0A4U0RX33_9ACTN</name>
<dbReference type="RefSeq" id="WP_136729312.1">
    <property type="nucleotide sequence ID" value="NZ_SUMC01000079.1"/>
</dbReference>
<feature type="domain" description="ABC transmembrane type-1" evidence="9">
    <location>
        <begin position="87"/>
        <end position="271"/>
    </location>
</feature>
<keyword evidence="6 7" id="KW-0472">Membrane</keyword>
<comment type="caution">
    <text evidence="10">The sequence shown here is derived from an EMBL/GenBank/DDBJ whole genome shotgun (WGS) entry which is preliminary data.</text>
</comment>
<organism evidence="10 11">
    <name type="scientific">Actinacidiphila oryziradicis</name>
    <dbReference type="NCBI Taxonomy" id="2571141"/>
    <lineage>
        <taxon>Bacteria</taxon>
        <taxon>Bacillati</taxon>
        <taxon>Actinomycetota</taxon>
        <taxon>Actinomycetes</taxon>
        <taxon>Kitasatosporales</taxon>
        <taxon>Streptomycetaceae</taxon>
        <taxon>Actinacidiphila</taxon>
    </lineage>
</organism>
<feature type="transmembrane region" description="Helical" evidence="7">
    <location>
        <begin position="247"/>
        <end position="270"/>
    </location>
</feature>
<dbReference type="PANTHER" id="PTHR30151">
    <property type="entry name" value="ALKANE SULFONATE ABC TRANSPORTER-RELATED, MEMBRANE SUBUNIT"/>
    <property type="match status" value="1"/>
</dbReference>
<feature type="transmembrane region" description="Helical" evidence="7">
    <location>
        <begin position="153"/>
        <end position="172"/>
    </location>
</feature>
<feature type="transmembrane region" description="Helical" evidence="7">
    <location>
        <begin position="127"/>
        <end position="147"/>
    </location>
</feature>
<dbReference type="GO" id="GO:0005886">
    <property type="term" value="C:plasma membrane"/>
    <property type="evidence" value="ECO:0007669"/>
    <property type="project" value="UniProtKB-SubCell"/>
</dbReference>
<comment type="subcellular location">
    <subcellularLocation>
        <location evidence="1 7">Cell membrane</location>
        <topology evidence="1 7">Multi-pass membrane protein</topology>
    </subcellularLocation>
</comment>
<dbReference type="Proteomes" id="UP000305778">
    <property type="component" value="Unassembled WGS sequence"/>
</dbReference>
<sequence length="280" mass="30098">MSESVLERGPSLEPSAFTGRPSGRWSRLTVRFPRRRAISVLSVLVGALGWEIVSDFVVHDPLFLTGPSAVFRRFLEMVAHESLLYQMQVSGIEFGIGMLVSIGIGVPLGLALALLPNLRAALRPWISGLYSTPTVALAPLFILWFGLGLQGKVVVVVLVAVFPIVINTEVGVMQADHDQIEMARVLGWSGHQLFLRVHLRSALPFVLTGIRLAIGKAIIGVVVAELFGARAGLGYQITISSQAYDTAGLFAAVGILAVAGVGLSAMVQLLENALAPWRRR</sequence>
<evidence type="ECO:0000313" key="10">
    <source>
        <dbReference type="EMBL" id="TKA00840.1"/>
    </source>
</evidence>
<evidence type="ECO:0000256" key="7">
    <source>
        <dbReference type="RuleBase" id="RU363032"/>
    </source>
</evidence>
<feature type="transmembrane region" description="Helical" evidence="7">
    <location>
        <begin position="94"/>
        <end position="115"/>
    </location>
</feature>
<evidence type="ECO:0000256" key="2">
    <source>
        <dbReference type="ARBA" id="ARBA00022448"/>
    </source>
</evidence>
<feature type="transmembrane region" description="Helical" evidence="7">
    <location>
        <begin position="37"/>
        <end position="58"/>
    </location>
</feature>
<evidence type="ECO:0000256" key="6">
    <source>
        <dbReference type="ARBA" id="ARBA00023136"/>
    </source>
</evidence>
<dbReference type="InterPro" id="IPR000515">
    <property type="entry name" value="MetI-like"/>
</dbReference>
<dbReference type="SUPFAM" id="SSF161098">
    <property type="entry name" value="MetI-like"/>
    <property type="match status" value="1"/>
</dbReference>
<dbReference type="AlphaFoldDB" id="A0A4U0RX33"/>
<gene>
    <name evidence="10" type="ORF">FCI23_41785</name>
</gene>
<keyword evidence="3" id="KW-1003">Cell membrane</keyword>
<accession>A0A4U0RX33</accession>
<dbReference type="GO" id="GO:0055085">
    <property type="term" value="P:transmembrane transport"/>
    <property type="evidence" value="ECO:0007669"/>
    <property type="project" value="InterPro"/>
</dbReference>
<keyword evidence="2 7" id="KW-0813">Transport</keyword>
<protein>
    <submittedName>
        <fullName evidence="10">ABC transporter permease</fullName>
    </submittedName>
</protein>
<keyword evidence="4 7" id="KW-0812">Transmembrane</keyword>
<evidence type="ECO:0000256" key="4">
    <source>
        <dbReference type="ARBA" id="ARBA00022692"/>
    </source>
</evidence>
<evidence type="ECO:0000256" key="1">
    <source>
        <dbReference type="ARBA" id="ARBA00004651"/>
    </source>
</evidence>
<dbReference type="OrthoDB" id="7274389at2"/>
<keyword evidence="5 7" id="KW-1133">Transmembrane helix</keyword>
<dbReference type="PROSITE" id="PS50928">
    <property type="entry name" value="ABC_TM1"/>
    <property type="match status" value="1"/>
</dbReference>
<dbReference type="EMBL" id="SUMC01000079">
    <property type="protein sequence ID" value="TKA00840.1"/>
    <property type="molecule type" value="Genomic_DNA"/>
</dbReference>
<dbReference type="CDD" id="cd06261">
    <property type="entry name" value="TM_PBP2"/>
    <property type="match status" value="1"/>
</dbReference>
<comment type="similarity">
    <text evidence="7">Belongs to the binding-protein-dependent transport system permease family.</text>
</comment>
<evidence type="ECO:0000256" key="3">
    <source>
        <dbReference type="ARBA" id="ARBA00022475"/>
    </source>
</evidence>
<evidence type="ECO:0000256" key="8">
    <source>
        <dbReference type="SAM" id="MobiDB-lite"/>
    </source>
</evidence>
<dbReference type="Pfam" id="PF00528">
    <property type="entry name" value="BPD_transp_1"/>
    <property type="match status" value="1"/>
</dbReference>
<evidence type="ECO:0000259" key="9">
    <source>
        <dbReference type="PROSITE" id="PS50928"/>
    </source>
</evidence>
<feature type="region of interest" description="Disordered" evidence="8">
    <location>
        <begin position="1"/>
        <end position="23"/>
    </location>
</feature>
<reference evidence="10 11" key="1">
    <citation type="submission" date="2019-04" db="EMBL/GenBank/DDBJ databases">
        <title>Streptomyces oryziradicis sp. nov., a novel actinomycete isolated from rhizosphere soil of rice (Oryza sativa L.).</title>
        <authorList>
            <person name="Li C."/>
        </authorList>
    </citation>
    <scope>NUCLEOTIDE SEQUENCE [LARGE SCALE GENOMIC DNA]</scope>
    <source>
        <strain evidence="10 11">NEAU-C40</strain>
    </source>
</reference>
<keyword evidence="11" id="KW-1185">Reference proteome</keyword>
<feature type="transmembrane region" description="Helical" evidence="7">
    <location>
        <begin position="202"/>
        <end position="227"/>
    </location>
</feature>
<dbReference type="PANTHER" id="PTHR30151:SF20">
    <property type="entry name" value="ABC TRANSPORTER PERMEASE PROTEIN HI_0355-RELATED"/>
    <property type="match status" value="1"/>
</dbReference>
<evidence type="ECO:0000256" key="5">
    <source>
        <dbReference type="ARBA" id="ARBA00022989"/>
    </source>
</evidence>
<dbReference type="Gene3D" id="1.10.3720.10">
    <property type="entry name" value="MetI-like"/>
    <property type="match status" value="1"/>
</dbReference>
<dbReference type="InterPro" id="IPR035906">
    <property type="entry name" value="MetI-like_sf"/>
</dbReference>
<proteinExistence type="inferred from homology"/>
<evidence type="ECO:0000313" key="11">
    <source>
        <dbReference type="Proteomes" id="UP000305778"/>
    </source>
</evidence>